<feature type="active site" description="Charge relay system" evidence="7">
    <location>
        <position position="301"/>
    </location>
</feature>
<evidence type="ECO:0000256" key="3">
    <source>
        <dbReference type="ARBA" id="ARBA00022525"/>
    </source>
</evidence>
<dbReference type="Proteomes" id="UP000239485">
    <property type="component" value="Unassembled WGS sequence"/>
</dbReference>
<keyword evidence="5 7" id="KW-0378">Hydrolase</keyword>
<dbReference type="RefSeq" id="WP_104432511.1">
    <property type="nucleotide sequence ID" value="NZ_PTJD01000005.1"/>
</dbReference>
<feature type="signal peptide" evidence="9">
    <location>
        <begin position="1"/>
        <end position="30"/>
    </location>
</feature>
<dbReference type="SUPFAM" id="SSF52743">
    <property type="entry name" value="Subtilisin-like"/>
    <property type="match status" value="1"/>
</dbReference>
<dbReference type="InterPro" id="IPR023827">
    <property type="entry name" value="Peptidase_S8_Asp-AS"/>
</dbReference>
<evidence type="ECO:0000256" key="6">
    <source>
        <dbReference type="ARBA" id="ARBA00022825"/>
    </source>
</evidence>
<evidence type="ECO:0000313" key="11">
    <source>
        <dbReference type="EMBL" id="PPK96151.1"/>
    </source>
</evidence>
<dbReference type="InterPro" id="IPR015500">
    <property type="entry name" value="Peptidase_S8_subtilisin-rel"/>
</dbReference>
<dbReference type="PROSITE" id="PS00136">
    <property type="entry name" value="SUBTILASE_ASP"/>
    <property type="match status" value="1"/>
</dbReference>
<comment type="caution">
    <text evidence="11">The sequence shown here is derived from an EMBL/GenBank/DDBJ whole genome shotgun (WGS) entry which is preliminary data.</text>
</comment>
<comment type="similarity">
    <text evidence="2 7 8">Belongs to the peptidase S8 family.</text>
</comment>
<keyword evidence="4 7" id="KW-0645">Protease</keyword>
<accession>A0A2S6IPQ3</accession>
<dbReference type="PRINTS" id="PR00723">
    <property type="entry name" value="SUBTILISIN"/>
</dbReference>
<dbReference type="InterPro" id="IPR050131">
    <property type="entry name" value="Peptidase_S8_subtilisin-like"/>
</dbReference>
<evidence type="ECO:0000259" key="10">
    <source>
        <dbReference type="Pfam" id="PF00082"/>
    </source>
</evidence>
<feature type="domain" description="Peptidase S8/S53" evidence="10">
    <location>
        <begin position="62"/>
        <end position="350"/>
    </location>
</feature>
<evidence type="ECO:0000256" key="4">
    <source>
        <dbReference type="ARBA" id="ARBA00022670"/>
    </source>
</evidence>
<evidence type="ECO:0000256" key="7">
    <source>
        <dbReference type="PROSITE-ProRule" id="PRU01240"/>
    </source>
</evidence>
<dbReference type="GO" id="GO:0004252">
    <property type="term" value="F:serine-type endopeptidase activity"/>
    <property type="evidence" value="ECO:0007669"/>
    <property type="project" value="UniProtKB-UniRule"/>
</dbReference>
<dbReference type="InterPro" id="IPR023828">
    <property type="entry name" value="Peptidase_S8_Ser-AS"/>
</dbReference>
<dbReference type="AlphaFoldDB" id="A0A2S6IPQ3"/>
<dbReference type="PANTHER" id="PTHR43806">
    <property type="entry name" value="PEPTIDASE S8"/>
    <property type="match status" value="1"/>
</dbReference>
<evidence type="ECO:0000256" key="2">
    <source>
        <dbReference type="ARBA" id="ARBA00011073"/>
    </source>
</evidence>
<keyword evidence="12" id="KW-1185">Reference proteome</keyword>
<comment type="subcellular location">
    <subcellularLocation>
        <location evidence="1">Secreted</location>
    </subcellularLocation>
</comment>
<feature type="active site" description="Charge relay system" evidence="7">
    <location>
        <position position="71"/>
    </location>
</feature>
<name>A0A2S6IPQ3_9ACTN</name>
<evidence type="ECO:0000256" key="5">
    <source>
        <dbReference type="ARBA" id="ARBA00022801"/>
    </source>
</evidence>
<reference evidence="11 12" key="1">
    <citation type="submission" date="2018-02" db="EMBL/GenBank/DDBJ databases">
        <title>Genomic Encyclopedia of Archaeal and Bacterial Type Strains, Phase II (KMG-II): from individual species to whole genera.</title>
        <authorList>
            <person name="Goeker M."/>
        </authorList>
    </citation>
    <scope>NUCLEOTIDE SEQUENCE [LARGE SCALE GENOMIC DNA]</scope>
    <source>
        <strain evidence="11 12">DSM 22857</strain>
    </source>
</reference>
<feature type="active site" description="Charge relay system" evidence="7">
    <location>
        <position position="117"/>
    </location>
</feature>
<dbReference type="PROSITE" id="PS00138">
    <property type="entry name" value="SUBTILASE_SER"/>
    <property type="match status" value="1"/>
</dbReference>
<dbReference type="OrthoDB" id="5240330at2"/>
<dbReference type="EMBL" id="PTJD01000005">
    <property type="protein sequence ID" value="PPK96151.1"/>
    <property type="molecule type" value="Genomic_DNA"/>
</dbReference>
<evidence type="ECO:0000256" key="9">
    <source>
        <dbReference type="SAM" id="SignalP"/>
    </source>
</evidence>
<evidence type="ECO:0000256" key="1">
    <source>
        <dbReference type="ARBA" id="ARBA00004613"/>
    </source>
</evidence>
<dbReference type="InterPro" id="IPR034084">
    <property type="entry name" value="Thermitase-like_dom"/>
</dbReference>
<feature type="chain" id="PRO_5018133662" evidence="9">
    <location>
        <begin position="31"/>
        <end position="363"/>
    </location>
</feature>
<dbReference type="InterPro" id="IPR000209">
    <property type="entry name" value="Peptidase_S8/S53_dom"/>
</dbReference>
<dbReference type="Pfam" id="PF00082">
    <property type="entry name" value="Peptidase_S8"/>
    <property type="match status" value="1"/>
</dbReference>
<dbReference type="PANTHER" id="PTHR43806:SF11">
    <property type="entry name" value="CEREVISIN-RELATED"/>
    <property type="match status" value="1"/>
</dbReference>
<keyword evidence="6 7" id="KW-0720">Serine protease</keyword>
<dbReference type="CDD" id="cd07484">
    <property type="entry name" value="Peptidases_S8_Thermitase_like"/>
    <property type="match status" value="1"/>
</dbReference>
<evidence type="ECO:0000256" key="8">
    <source>
        <dbReference type="RuleBase" id="RU003355"/>
    </source>
</evidence>
<dbReference type="InterPro" id="IPR022398">
    <property type="entry name" value="Peptidase_S8_His-AS"/>
</dbReference>
<evidence type="ECO:0000313" key="12">
    <source>
        <dbReference type="Proteomes" id="UP000239485"/>
    </source>
</evidence>
<organism evidence="11 12">
    <name type="scientific">Kineococcus xinjiangensis</name>
    <dbReference type="NCBI Taxonomy" id="512762"/>
    <lineage>
        <taxon>Bacteria</taxon>
        <taxon>Bacillati</taxon>
        <taxon>Actinomycetota</taxon>
        <taxon>Actinomycetes</taxon>
        <taxon>Kineosporiales</taxon>
        <taxon>Kineosporiaceae</taxon>
        <taxon>Kineococcus</taxon>
    </lineage>
</organism>
<gene>
    <name evidence="11" type="ORF">CLV92_105253</name>
</gene>
<keyword evidence="9" id="KW-0732">Signal</keyword>
<protein>
    <submittedName>
        <fullName evidence="11">Subtilase family protein</fullName>
    </submittedName>
</protein>
<dbReference type="PROSITE" id="PS51892">
    <property type="entry name" value="SUBTILASE"/>
    <property type="match status" value="1"/>
</dbReference>
<dbReference type="PROSITE" id="PS00137">
    <property type="entry name" value="SUBTILASE_HIS"/>
    <property type="match status" value="1"/>
</dbReference>
<proteinExistence type="inferred from homology"/>
<dbReference type="GO" id="GO:0006508">
    <property type="term" value="P:proteolysis"/>
    <property type="evidence" value="ECO:0007669"/>
    <property type="project" value="UniProtKB-KW"/>
</dbReference>
<dbReference type="InterPro" id="IPR036852">
    <property type="entry name" value="Peptidase_S8/S53_dom_sf"/>
</dbReference>
<dbReference type="GO" id="GO:0005576">
    <property type="term" value="C:extracellular region"/>
    <property type="evidence" value="ECO:0007669"/>
    <property type="project" value="UniProtKB-SubCell"/>
</dbReference>
<sequence>MRTAARALARPLAVAGTAAALATAAVPAAAAPAPGTPNDPLYAQQWGPQQVRAQQAWATSTGSGVVIAVVDSGVDLTHPDLKGRLVKGATFTGCGPAPCGNGDWRGPDGVGQPDDAHGTHVAGIAAAATGNRTGIAGVAPNAKIMPVKVLEEGGGSFEDIAAGIRWSADHGAKVVNLSLGALQGVQALTLTGVIGDVQDAITYANGKGVTVVAAAGNDAVPLCNTPGFDAGSICVAATDRRELPAAYGSGPVKPDLRAVSAPGGSALPACGEDVLSTVPAGLGGSTACGTPTGYEELAGTSMASPHVAGVAALLVAQGRSRADVEDVLLGTARTPGSLARGVFTPEYGYGIVDAAAAVAAPRG</sequence>
<dbReference type="Gene3D" id="3.40.50.200">
    <property type="entry name" value="Peptidase S8/S53 domain"/>
    <property type="match status" value="1"/>
</dbReference>
<keyword evidence="3" id="KW-0964">Secreted</keyword>